<name>A0A0L6VVH7_9BASI</name>
<dbReference type="AlphaFoldDB" id="A0A0L6VVH7"/>
<organism evidence="1 2">
    <name type="scientific">Puccinia sorghi</name>
    <dbReference type="NCBI Taxonomy" id="27349"/>
    <lineage>
        <taxon>Eukaryota</taxon>
        <taxon>Fungi</taxon>
        <taxon>Dikarya</taxon>
        <taxon>Basidiomycota</taxon>
        <taxon>Pucciniomycotina</taxon>
        <taxon>Pucciniomycetes</taxon>
        <taxon>Pucciniales</taxon>
        <taxon>Pucciniaceae</taxon>
        <taxon>Puccinia</taxon>
    </lineage>
</organism>
<reference evidence="1 2" key="1">
    <citation type="submission" date="2015-08" db="EMBL/GenBank/DDBJ databases">
        <title>Next Generation Sequencing and Analysis of the Genome of Puccinia sorghi L Schw, the Causal Agent of Maize Common Rust.</title>
        <authorList>
            <person name="Rochi L."/>
            <person name="Burguener G."/>
            <person name="Darino M."/>
            <person name="Turjanski A."/>
            <person name="Kreff E."/>
            <person name="Dieguez M.J."/>
            <person name="Sacco F."/>
        </authorList>
    </citation>
    <scope>NUCLEOTIDE SEQUENCE [LARGE SCALE GENOMIC DNA]</scope>
    <source>
        <strain evidence="1 2">RO10H11247</strain>
    </source>
</reference>
<keyword evidence="2" id="KW-1185">Reference proteome</keyword>
<proteinExistence type="predicted"/>
<feature type="non-terminal residue" evidence="1">
    <location>
        <position position="1"/>
    </location>
</feature>
<evidence type="ECO:0000313" key="1">
    <source>
        <dbReference type="EMBL" id="KNZ64681.1"/>
    </source>
</evidence>
<sequence>VEEHLKKFSEVQEELKECLQISQESLKCQFDEHQFGSSPHVVEKLIS</sequence>
<evidence type="ECO:0000313" key="2">
    <source>
        <dbReference type="Proteomes" id="UP000037035"/>
    </source>
</evidence>
<gene>
    <name evidence="1" type="ORF">VP01_1004g9</name>
</gene>
<dbReference type="Proteomes" id="UP000037035">
    <property type="component" value="Unassembled WGS sequence"/>
</dbReference>
<dbReference type="VEuPathDB" id="FungiDB:VP01_1004g9"/>
<protein>
    <submittedName>
        <fullName evidence="1">Adenosinetriphosphatase</fullName>
    </submittedName>
</protein>
<comment type="caution">
    <text evidence="1">The sequence shown here is derived from an EMBL/GenBank/DDBJ whole genome shotgun (WGS) entry which is preliminary data.</text>
</comment>
<dbReference type="EMBL" id="LAVV01000055">
    <property type="protein sequence ID" value="KNZ64681.1"/>
    <property type="molecule type" value="Genomic_DNA"/>
</dbReference>
<accession>A0A0L6VVH7</accession>